<dbReference type="EMBL" id="FXUV02000065">
    <property type="protein sequence ID" value="SNB82297.1"/>
    <property type="molecule type" value="Genomic_DNA"/>
</dbReference>
<keyword evidence="1" id="KW-0812">Transmembrane</keyword>
<dbReference type="STRING" id="1522312.GCA_900177895_01368"/>
<protein>
    <recommendedName>
        <fullName evidence="5">DUF2788 domain-containing protein</fullName>
    </recommendedName>
</protein>
<sequence length="65" mass="7229">MSEEEFSTWALRICLTIFILFLGFIIAQLARESKAGKKGTIILFLVLGLGIAGFLLKNILVELLM</sequence>
<feature type="transmembrane region" description="Helical" evidence="1">
    <location>
        <begin position="41"/>
        <end position="60"/>
    </location>
</feature>
<gene>
    <name evidence="3" type="ORF">KEBURONENSIS_00493</name>
    <name evidence="2" type="ORF">KEBURONENSIS_00914</name>
</gene>
<evidence type="ECO:0000256" key="1">
    <source>
        <dbReference type="SAM" id="Phobius"/>
    </source>
</evidence>
<keyword evidence="1" id="KW-1133">Transmembrane helix</keyword>
<evidence type="ECO:0008006" key="5">
    <source>
        <dbReference type="Google" id="ProtNLM"/>
    </source>
</evidence>
<dbReference type="AlphaFoldDB" id="A0A238HED6"/>
<reference evidence="2" key="1">
    <citation type="submission" date="2017-05" db="EMBL/GenBank/DDBJ databases">
        <authorList>
            <person name="Song R."/>
            <person name="Chenine A.L."/>
            <person name="Ruprecht R.M."/>
        </authorList>
    </citation>
    <scope>NUCLEOTIDE SEQUENCE</scope>
    <source>
        <strain evidence="2">Kingella_eburonensis</strain>
    </source>
</reference>
<name>A0A238HED6_9NEIS</name>
<keyword evidence="4" id="KW-1185">Reference proteome</keyword>
<evidence type="ECO:0000313" key="2">
    <source>
        <dbReference type="EMBL" id="SMQ11909.1"/>
    </source>
</evidence>
<reference evidence="3 4" key="2">
    <citation type="submission" date="2017-06" db="EMBL/GenBank/DDBJ databases">
        <authorList>
            <person name="Kim H.J."/>
            <person name="Triplett B.A."/>
        </authorList>
    </citation>
    <scope>NUCLEOTIDE SEQUENCE [LARGE SCALE GENOMIC DNA]</scope>
    <source>
        <strain evidence="3">Kingella_eburonensis</strain>
    </source>
</reference>
<accession>A0A238HED6</accession>
<evidence type="ECO:0000313" key="4">
    <source>
        <dbReference type="Proteomes" id="UP000215450"/>
    </source>
</evidence>
<dbReference type="RefSeq" id="WP_032136717.1">
    <property type="nucleotide sequence ID" value="NZ_CCNJ01000031.1"/>
</dbReference>
<dbReference type="GeneID" id="83625464"/>
<organism evidence="2">
    <name type="scientific">Kingella negevensis</name>
    <dbReference type="NCBI Taxonomy" id="1522312"/>
    <lineage>
        <taxon>Bacteria</taxon>
        <taxon>Pseudomonadati</taxon>
        <taxon>Pseudomonadota</taxon>
        <taxon>Betaproteobacteria</taxon>
        <taxon>Neisseriales</taxon>
        <taxon>Neisseriaceae</taxon>
        <taxon>Kingella</taxon>
    </lineage>
</organism>
<dbReference type="OrthoDB" id="5625617at2"/>
<dbReference type="InterPro" id="IPR021249">
    <property type="entry name" value="DUF2788"/>
</dbReference>
<dbReference type="Proteomes" id="UP000215450">
    <property type="component" value="Unassembled WGS sequence"/>
</dbReference>
<proteinExistence type="predicted"/>
<evidence type="ECO:0000313" key="3">
    <source>
        <dbReference type="EMBL" id="SNB82297.1"/>
    </source>
</evidence>
<dbReference type="EMBL" id="FXUV01000011">
    <property type="protein sequence ID" value="SMQ11909.1"/>
    <property type="molecule type" value="Genomic_DNA"/>
</dbReference>
<dbReference type="Pfam" id="PF10981">
    <property type="entry name" value="DUF2788"/>
    <property type="match status" value="1"/>
</dbReference>
<feature type="transmembrane region" description="Helical" evidence="1">
    <location>
        <begin position="6"/>
        <end position="29"/>
    </location>
</feature>
<keyword evidence="1" id="KW-0472">Membrane</keyword>